<comment type="caution">
    <text evidence="2">The sequence shown here is derived from an EMBL/GenBank/DDBJ whole genome shotgun (WGS) entry which is preliminary data.</text>
</comment>
<protein>
    <recommendedName>
        <fullName evidence="1">Ice-binding protein C-terminal domain-containing protein</fullName>
    </recommendedName>
</protein>
<dbReference type="EMBL" id="MRCG01000005">
    <property type="protein sequence ID" value="OKH48738.1"/>
    <property type="molecule type" value="Genomic_DNA"/>
</dbReference>
<evidence type="ECO:0000313" key="2">
    <source>
        <dbReference type="EMBL" id="OKH48738.1"/>
    </source>
</evidence>
<dbReference type="AlphaFoldDB" id="A0A1U7J6Y5"/>
<feature type="domain" description="Ice-binding protein C-terminal" evidence="1">
    <location>
        <begin position="123"/>
        <end position="146"/>
    </location>
</feature>
<sequence>MTSSGNDVSSGIAANLTAFLDSTLGDGWVFDGKYEGGRNSSGPNDYGFSWVQTGKGKGTWSLAETVTSPFVVSLKAGNAYTAYYFDSSTSFNSGTWATFDQKDLSHASFFVAKGLTPEEPNTTVPEPASTAALVLVGLSAAGLVRKKQG</sequence>
<name>A0A1U7J6Y5_9CYAN</name>
<dbReference type="NCBIfam" id="TIGR02595">
    <property type="entry name" value="PEP_CTERM"/>
    <property type="match status" value="1"/>
</dbReference>
<organism evidence="2 3">
    <name type="scientific">Phormidium tenue NIES-30</name>
    <dbReference type="NCBI Taxonomy" id="549789"/>
    <lineage>
        <taxon>Bacteria</taxon>
        <taxon>Bacillati</taxon>
        <taxon>Cyanobacteriota</taxon>
        <taxon>Cyanophyceae</taxon>
        <taxon>Oscillatoriophycideae</taxon>
        <taxon>Oscillatoriales</taxon>
        <taxon>Oscillatoriaceae</taxon>
        <taxon>Phormidium</taxon>
    </lineage>
</organism>
<keyword evidence="3" id="KW-1185">Reference proteome</keyword>
<evidence type="ECO:0000259" key="1">
    <source>
        <dbReference type="Pfam" id="PF07589"/>
    </source>
</evidence>
<proteinExistence type="predicted"/>
<dbReference type="STRING" id="549789.NIES30_09380"/>
<reference evidence="2 3" key="1">
    <citation type="submission" date="2016-11" db="EMBL/GenBank/DDBJ databases">
        <title>Draft Genome Sequences of Nine Cyanobacterial Strains from Diverse Habitats.</title>
        <authorList>
            <person name="Zhu T."/>
            <person name="Hou S."/>
            <person name="Lu X."/>
            <person name="Hess W.R."/>
        </authorList>
    </citation>
    <scope>NUCLEOTIDE SEQUENCE [LARGE SCALE GENOMIC DNA]</scope>
    <source>
        <strain evidence="2 3">NIES-30</strain>
    </source>
</reference>
<dbReference type="InterPro" id="IPR013424">
    <property type="entry name" value="Ice-binding_C"/>
</dbReference>
<dbReference type="Proteomes" id="UP000185557">
    <property type="component" value="Unassembled WGS sequence"/>
</dbReference>
<accession>A0A1U7J6Y5</accession>
<evidence type="ECO:0000313" key="3">
    <source>
        <dbReference type="Proteomes" id="UP000185557"/>
    </source>
</evidence>
<dbReference type="Pfam" id="PF07589">
    <property type="entry name" value="PEP-CTERM"/>
    <property type="match status" value="1"/>
</dbReference>
<gene>
    <name evidence="2" type="ORF">NIES30_09380</name>
</gene>